<reference evidence="1 2" key="1">
    <citation type="journal article" date="2021" name="Sci. Rep.">
        <title>The distribution of antibiotic resistance genes in chicken gut microbiota commensals.</title>
        <authorList>
            <person name="Juricova H."/>
            <person name="Matiasovicova J."/>
            <person name="Kubasova T."/>
            <person name="Cejkova D."/>
            <person name="Rychlik I."/>
        </authorList>
    </citation>
    <scope>NUCLEOTIDE SEQUENCE [LARGE SCALE GENOMIC DNA]</scope>
    <source>
        <strain evidence="1 2">An562</strain>
    </source>
</reference>
<dbReference type="Proteomes" id="UP000777002">
    <property type="component" value="Unassembled WGS sequence"/>
</dbReference>
<evidence type="ECO:0000313" key="1">
    <source>
        <dbReference type="EMBL" id="MBM6928182.1"/>
    </source>
</evidence>
<evidence type="ECO:0000313" key="2">
    <source>
        <dbReference type="Proteomes" id="UP000777002"/>
    </source>
</evidence>
<protein>
    <submittedName>
        <fullName evidence="1">Uncharacterized protein</fullName>
    </submittedName>
</protein>
<organism evidence="1 2">
    <name type="scientific">Parasutterella secunda</name>
    <dbReference type="NCBI Taxonomy" id="626947"/>
    <lineage>
        <taxon>Bacteria</taxon>
        <taxon>Pseudomonadati</taxon>
        <taxon>Pseudomonadota</taxon>
        <taxon>Betaproteobacteria</taxon>
        <taxon>Burkholderiales</taxon>
        <taxon>Sutterellaceae</taxon>
        <taxon>Parasutterella</taxon>
    </lineage>
</organism>
<sequence>MLNNDLLLVPAIKKPYVGEGSWVIQVGTYSGGVIDLCYGVGSGFGSATSYDPRGNYIYGTNGATATVYSSFLLRSIYDDYTNRLEENELSAYFTPTSVATTVYVHRRKGSSIVSEAFNKKANDVTFISSFDHVLFDASDLGKKINIYIGPSSTPPQWL</sequence>
<dbReference type="EMBL" id="JACJKX010000003">
    <property type="protein sequence ID" value="MBM6928182.1"/>
    <property type="molecule type" value="Genomic_DNA"/>
</dbReference>
<proteinExistence type="predicted"/>
<accession>A0ABS2GTL3</accession>
<dbReference type="RefSeq" id="WP_205049783.1">
    <property type="nucleotide sequence ID" value="NZ_JACJKX010000003.1"/>
</dbReference>
<gene>
    <name evidence="1" type="ORF">H5985_02715</name>
</gene>
<name>A0ABS2GTL3_9BURK</name>
<comment type="caution">
    <text evidence="1">The sequence shown here is derived from an EMBL/GenBank/DDBJ whole genome shotgun (WGS) entry which is preliminary data.</text>
</comment>
<keyword evidence="2" id="KW-1185">Reference proteome</keyword>